<reference evidence="2" key="1">
    <citation type="submission" date="2019-11" db="EMBL/GenBank/DDBJ databases">
        <authorList>
            <person name="Feng L."/>
        </authorList>
    </citation>
    <scope>NUCLEOTIDE SEQUENCE</scope>
    <source>
        <strain evidence="2">CParaputrificumLFYP93</strain>
    </source>
</reference>
<name>A0A6N3F643_9CLOT</name>
<keyword evidence="1" id="KW-0472">Membrane</keyword>
<evidence type="ECO:0000256" key="1">
    <source>
        <dbReference type="SAM" id="Phobius"/>
    </source>
</evidence>
<accession>A0A6N3F643</accession>
<dbReference type="AlphaFoldDB" id="A0A6N3F643"/>
<gene>
    <name evidence="2" type="ORF">CPLFYP93_02412</name>
</gene>
<sequence length="227" mass="24984">MGGNVVTKQKYIMTIAVFSILTCATLAGGFFVGRNVSRGETVRQFLLTQDVSRGHEIKGKYKEVNMPVDKSVNPDDLITSQEQLEELVAYMDMYKNEPITKSSVGKKEDIERNFDFAMPITVEGAIANSAEIGDLVAIKVKFQDDRGDACVVPSINIADIKTAQGEPIVDSSTLPGFFLFNVTDEESADLNAASKEGSLYIVRYRDISQDKLEKTYKRGQQPVAPGN</sequence>
<dbReference type="EMBL" id="CACRTV010000057">
    <property type="protein sequence ID" value="VYU47617.1"/>
    <property type="molecule type" value="Genomic_DNA"/>
</dbReference>
<keyword evidence="1" id="KW-0812">Transmembrane</keyword>
<keyword evidence="1" id="KW-1133">Transmembrane helix</keyword>
<proteinExistence type="predicted"/>
<dbReference type="RefSeq" id="WP_156561777.1">
    <property type="nucleotide sequence ID" value="NZ_CACRTV010000057.1"/>
</dbReference>
<evidence type="ECO:0000313" key="2">
    <source>
        <dbReference type="EMBL" id="VYU47617.1"/>
    </source>
</evidence>
<organism evidence="2">
    <name type="scientific">Clostridium paraputrificum</name>
    <dbReference type="NCBI Taxonomy" id="29363"/>
    <lineage>
        <taxon>Bacteria</taxon>
        <taxon>Bacillati</taxon>
        <taxon>Bacillota</taxon>
        <taxon>Clostridia</taxon>
        <taxon>Eubacteriales</taxon>
        <taxon>Clostridiaceae</taxon>
        <taxon>Clostridium</taxon>
    </lineage>
</organism>
<evidence type="ECO:0008006" key="3">
    <source>
        <dbReference type="Google" id="ProtNLM"/>
    </source>
</evidence>
<protein>
    <recommendedName>
        <fullName evidence="3">SAF domain-containing protein</fullName>
    </recommendedName>
</protein>
<feature type="transmembrane region" description="Helical" evidence="1">
    <location>
        <begin position="12"/>
        <end position="33"/>
    </location>
</feature>